<dbReference type="KEGG" id="gog:C1280_02135"/>
<evidence type="ECO:0000256" key="1">
    <source>
        <dbReference type="SAM" id="MobiDB-lite"/>
    </source>
</evidence>
<protein>
    <submittedName>
        <fullName evidence="2">Uncharacterized protein</fullName>
    </submittedName>
</protein>
<dbReference type="Proteomes" id="UP000245802">
    <property type="component" value="Chromosome"/>
</dbReference>
<accession>A0A2Z3GRI3</accession>
<dbReference type="EMBL" id="CP025958">
    <property type="protein sequence ID" value="AWM35928.1"/>
    <property type="molecule type" value="Genomic_DNA"/>
</dbReference>
<feature type="region of interest" description="Disordered" evidence="1">
    <location>
        <begin position="93"/>
        <end position="119"/>
    </location>
</feature>
<name>A0A2Z3GRI3_9BACT</name>
<evidence type="ECO:0000313" key="3">
    <source>
        <dbReference type="Proteomes" id="UP000245802"/>
    </source>
</evidence>
<organism evidence="2 3">
    <name type="scientific">Gemmata obscuriglobus</name>
    <dbReference type="NCBI Taxonomy" id="114"/>
    <lineage>
        <taxon>Bacteria</taxon>
        <taxon>Pseudomonadati</taxon>
        <taxon>Planctomycetota</taxon>
        <taxon>Planctomycetia</taxon>
        <taxon>Gemmatales</taxon>
        <taxon>Gemmataceae</taxon>
        <taxon>Gemmata</taxon>
    </lineage>
</organism>
<feature type="compositionally biased region" description="Basic and acidic residues" evidence="1">
    <location>
        <begin position="99"/>
        <end position="113"/>
    </location>
</feature>
<dbReference type="AlphaFoldDB" id="A0A2Z3GRI3"/>
<keyword evidence="3" id="KW-1185">Reference proteome</keyword>
<proteinExistence type="predicted"/>
<gene>
    <name evidence="2" type="ORF">C1280_02135</name>
</gene>
<sequence length="119" mass="13305">MDAVPTFRVVDARGRAAVLVQMWDARSMMPTADIEKRRPAEARDMCRADIMDVMRATPGPKTRKDINRLLKEAGRQHGPGTVAKALAELTKSGDLVNPQDKKGYRLGGWRRDQTPSLFD</sequence>
<evidence type="ECO:0000313" key="2">
    <source>
        <dbReference type="EMBL" id="AWM35928.1"/>
    </source>
</evidence>
<reference evidence="2 3" key="1">
    <citation type="submission" date="2018-01" db="EMBL/GenBank/DDBJ databases">
        <title>G. obscuriglobus.</title>
        <authorList>
            <person name="Franke J."/>
            <person name="Blomberg W."/>
            <person name="Selmecki A."/>
        </authorList>
    </citation>
    <scope>NUCLEOTIDE SEQUENCE [LARGE SCALE GENOMIC DNA]</scope>
    <source>
        <strain evidence="2 3">DSM 5831</strain>
    </source>
</reference>